<dbReference type="OrthoDB" id="6369933at2759"/>
<name>A0A3R7MKU0_PENVA</name>
<keyword evidence="2" id="KW-0732">Signal</keyword>
<feature type="region of interest" description="Disordered" evidence="1">
    <location>
        <begin position="130"/>
        <end position="162"/>
    </location>
</feature>
<reference evidence="3 4" key="1">
    <citation type="submission" date="2018-04" db="EMBL/GenBank/DDBJ databases">
        <authorList>
            <person name="Zhang X."/>
            <person name="Yuan J."/>
            <person name="Li F."/>
            <person name="Xiang J."/>
        </authorList>
    </citation>
    <scope>NUCLEOTIDE SEQUENCE [LARGE SCALE GENOMIC DNA]</scope>
    <source>
        <tissue evidence="3">Muscle</tissue>
    </source>
</reference>
<dbReference type="EMBL" id="QCYY01000558">
    <property type="protein sequence ID" value="ROT84350.1"/>
    <property type="molecule type" value="Genomic_DNA"/>
</dbReference>
<accession>A0A3R7MKU0</accession>
<evidence type="ECO:0000256" key="2">
    <source>
        <dbReference type="SAM" id="SignalP"/>
    </source>
</evidence>
<evidence type="ECO:0000313" key="3">
    <source>
        <dbReference type="EMBL" id="ROT84350.1"/>
    </source>
</evidence>
<protein>
    <submittedName>
        <fullName evidence="3">Uncharacterized protein</fullName>
    </submittedName>
</protein>
<dbReference type="Proteomes" id="UP000283509">
    <property type="component" value="Unassembled WGS sequence"/>
</dbReference>
<feature type="region of interest" description="Disordered" evidence="1">
    <location>
        <begin position="175"/>
        <end position="210"/>
    </location>
</feature>
<feature type="compositionally biased region" description="Polar residues" evidence="1">
    <location>
        <begin position="135"/>
        <end position="162"/>
    </location>
</feature>
<comment type="caution">
    <text evidence="3">The sequence shown here is derived from an EMBL/GenBank/DDBJ whole genome shotgun (WGS) entry which is preliminary data.</text>
</comment>
<dbReference type="AlphaFoldDB" id="A0A3R7MKU0"/>
<feature type="chain" id="PRO_5018611128" evidence="2">
    <location>
        <begin position="25"/>
        <end position="302"/>
    </location>
</feature>
<keyword evidence="4" id="KW-1185">Reference proteome</keyword>
<evidence type="ECO:0000256" key="1">
    <source>
        <dbReference type="SAM" id="MobiDB-lite"/>
    </source>
</evidence>
<evidence type="ECO:0000313" key="4">
    <source>
        <dbReference type="Proteomes" id="UP000283509"/>
    </source>
</evidence>
<organism evidence="3 4">
    <name type="scientific">Penaeus vannamei</name>
    <name type="common">Whiteleg shrimp</name>
    <name type="synonym">Litopenaeus vannamei</name>
    <dbReference type="NCBI Taxonomy" id="6689"/>
    <lineage>
        <taxon>Eukaryota</taxon>
        <taxon>Metazoa</taxon>
        <taxon>Ecdysozoa</taxon>
        <taxon>Arthropoda</taxon>
        <taxon>Crustacea</taxon>
        <taxon>Multicrustacea</taxon>
        <taxon>Malacostraca</taxon>
        <taxon>Eumalacostraca</taxon>
        <taxon>Eucarida</taxon>
        <taxon>Decapoda</taxon>
        <taxon>Dendrobranchiata</taxon>
        <taxon>Penaeoidea</taxon>
        <taxon>Penaeidae</taxon>
        <taxon>Penaeus</taxon>
    </lineage>
</organism>
<reference evidence="3 4" key="2">
    <citation type="submission" date="2019-01" db="EMBL/GenBank/DDBJ databases">
        <title>The decoding of complex shrimp genome reveals the adaptation for benthos swimmer, frequently molting mechanism and breeding impact on genome.</title>
        <authorList>
            <person name="Sun Y."/>
            <person name="Gao Y."/>
            <person name="Yu Y."/>
        </authorList>
    </citation>
    <scope>NUCLEOTIDE SEQUENCE [LARGE SCALE GENOMIC DNA]</scope>
    <source>
        <tissue evidence="3">Muscle</tissue>
    </source>
</reference>
<gene>
    <name evidence="3" type="ORF">C7M84_022463</name>
</gene>
<sequence>MAPTALQVLLAALLLLSSARDVGGVVLRPDGTPDLTACSCVPTAQCILHPFLPTSDIDFQCERPGHVCCVPDSIVIGAQVCTCRTSRCTGSIAGKCPTPGEFCCSGSISPNPNQPPTPALEAGDEALHPAVESPSAATKGTTMETVPSASYSQVTLAPQQPHRQVTLDMSVPLAPTTDQQHASDPKPLQLRPEDRQEQQPANTIDPAQIPVEETTKFLDLSQAAALDCPQLHLSPLSKFKYSTPLQVCAPTLRRRPVPAWPENSPQRRPDAQDRRWCEYDRRRRKRLNAPRSIATFWSLGVV</sequence>
<proteinExistence type="predicted"/>
<feature type="signal peptide" evidence="2">
    <location>
        <begin position="1"/>
        <end position="24"/>
    </location>
</feature>